<accession>A0ABW9LXQ2</accession>
<feature type="transmembrane region" description="Helical" evidence="1">
    <location>
        <begin position="182"/>
        <end position="200"/>
    </location>
</feature>
<evidence type="ECO:0000313" key="2">
    <source>
        <dbReference type="EMBL" id="MFN6552195.1"/>
    </source>
</evidence>
<name>A0ABW9LXQ2_9MYCO</name>
<gene>
    <name evidence="2" type="ORF">ACK4CP_17460</name>
</gene>
<dbReference type="Proteomes" id="UP001635817">
    <property type="component" value="Unassembled WGS sequence"/>
</dbReference>
<sequence>MATRTFHGVVTTPSGTPLGGWVDVDVSDNGDYHVKFHMHSSSILGDFDFNLRAYLTAPGFPTMAFIKSGHVSGVDSWNHEENGHSPLLALYWSKLDNQATYGVAKDYKWGGVVGTLAELVGDILDVAAGAVGGALGVVIGATREAIDWMGATLGPGGTLGVIGGVVVFAVSAVAGAGIGTSLILGVVAGVAIGAVTNALIKFRPLNSAEIAFARQVFGNSLPYQDVIITNLAGLGDRAFTAPGVDGKTYLNIGRAYDNPLGTGGDAYPRPGQLLIHELTHAWQIAHTGSLPGLMCSGMVNQANFILGDNVYQYGPPGRGWSEFNAEQQGAIVDQWFGGTGPSSRYKEADQENPYYRYIWNDVINHLPPDEARANLRATASSALNVVSREPFSLELFWANTSRAIGSQWWTGASGDSWGDHSPIDVVAPGAVAPGAAVTTVARTPGNLDVFWVAADGSVMTQWWAAAPDGGWTEHGGAFPIAPAGSASPGAPIAAVARTADNLDVFWVRPDGAVASQWWAAAPGAGWADHGAFNIAPPGSVEKGSAVAVVARMPDHLDVFWVTRDGGIGSNWWTAAPGTSWADHGSFRLAPAGSARPGSALTVVARTPDNLDVYWVTPDGAVASNWWFGAPGASWADHGWFTVTAPGAVAAGGGITATSRTPNNLDVFWVAPDGSIGTQWWHAAVGHSWADHAPFAIAPAGSAAPGSALASVGRLPLHLDVFWVRPDGAIGTQWWDAAPDQGWNHQPFAVTPPGVAAVPPAGPAPEAVVDRLDALGVDFSVPGGDLADWLQNPEFTPYPAISEALQKLLSGKHLRKPVYLDVIVFNYESTPGVPSPRRVQDVRMPVLEAAAVQGHNVRYDEAVTKFADLLVPAV</sequence>
<evidence type="ECO:0008006" key="4">
    <source>
        <dbReference type="Google" id="ProtNLM"/>
    </source>
</evidence>
<organism evidence="2 3">
    <name type="scientific">Mycolicibacterium septicum</name>
    <dbReference type="NCBI Taxonomy" id="98668"/>
    <lineage>
        <taxon>Bacteria</taxon>
        <taxon>Bacillati</taxon>
        <taxon>Actinomycetota</taxon>
        <taxon>Actinomycetes</taxon>
        <taxon>Mycobacteriales</taxon>
        <taxon>Mycobacteriaceae</taxon>
        <taxon>Mycolicibacterium</taxon>
    </lineage>
</organism>
<keyword evidence="3" id="KW-1185">Reference proteome</keyword>
<keyword evidence="1" id="KW-0472">Membrane</keyword>
<dbReference type="EMBL" id="JBKBDE010000005">
    <property type="protein sequence ID" value="MFN6552195.1"/>
    <property type="molecule type" value="Genomic_DNA"/>
</dbReference>
<proteinExistence type="predicted"/>
<evidence type="ECO:0000256" key="1">
    <source>
        <dbReference type="SAM" id="Phobius"/>
    </source>
</evidence>
<protein>
    <recommendedName>
        <fullName evidence="4">DUF4157 domain-containing protein</fullName>
    </recommendedName>
</protein>
<dbReference type="SUPFAM" id="SSF89372">
    <property type="entry name" value="Fucose-specific lectin"/>
    <property type="match status" value="2"/>
</dbReference>
<keyword evidence="1" id="KW-1133">Transmembrane helix</keyword>
<dbReference type="Gene3D" id="2.120.10.70">
    <property type="entry name" value="Fucose-specific lectin"/>
    <property type="match status" value="2"/>
</dbReference>
<reference evidence="2 3" key="1">
    <citation type="submission" date="2024-12" db="EMBL/GenBank/DDBJ databases">
        <title>The coexistence of Mycolicibacterium septicum and Mycolicibacterium nivoides in clinical samples.</title>
        <authorList>
            <person name="Wang C."/>
            <person name="Feng Y."/>
            <person name="Zong Z."/>
        </authorList>
    </citation>
    <scope>NUCLEOTIDE SEQUENCE [LARGE SCALE GENOMIC DNA]</scope>
    <source>
        <strain evidence="2 3">120310</strain>
    </source>
</reference>
<feature type="transmembrane region" description="Helical" evidence="1">
    <location>
        <begin position="153"/>
        <end position="176"/>
    </location>
</feature>
<comment type="caution">
    <text evidence="2">The sequence shown here is derived from an EMBL/GenBank/DDBJ whole genome shotgun (WGS) entry which is preliminary data.</text>
</comment>
<keyword evidence="1" id="KW-0812">Transmembrane</keyword>
<dbReference type="RefSeq" id="WP_409550694.1">
    <property type="nucleotide sequence ID" value="NZ_JBKBDE010000005.1"/>
</dbReference>
<evidence type="ECO:0000313" key="3">
    <source>
        <dbReference type="Proteomes" id="UP001635817"/>
    </source>
</evidence>